<feature type="region of interest" description="Disordered" evidence="1">
    <location>
        <begin position="1"/>
        <end position="22"/>
    </location>
</feature>
<dbReference type="InterPro" id="IPR043472">
    <property type="entry name" value="Macro_dom-like"/>
</dbReference>
<feature type="region of interest" description="Disordered" evidence="1">
    <location>
        <begin position="47"/>
        <end position="126"/>
    </location>
</feature>
<feature type="region of interest" description="Disordered" evidence="1">
    <location>
        <begin position="340"/>
        <end position="374"/>
    </location>
</feature>
<evidence type="ECO:0000313" key="4">
    <source>
        <dbReference type="Proteomes" id="UP000297716"/>
    </source>
</evidence>
<feature type="region of interest" description="Disordered" evidence="1">
    <location>
        <begin position="151"/>
        <end position="181"/>
    </location>
</feature>
<proteinExistence type="predicted"/>
<dbReference type="AlphaFoldDB" id="A0A4Z0YVA6"/>
<evidence type="ECO:0000259" key="2">
    <source>
        <dbReference type="Pfam" id="PF10021"/>
    </source>
</evidence>
<dbReference type="STRING" id="37992.A0A4Z0YVA6"/>
<gene>
    <name evidence="3" type="ORF">E0Z10_g7373</name>
</gene>
<sequence length="512" mass="56012">MGRTEPSVVKPPAAFRRDARAKRARATINKVIPGLLSMHPRARRGIERSELIVDPPPFNQCENERGQGKKDVEHSDLDDVRGGRGGRKGSNAKSGRRRERNSDEQSPEKNAPRDEIRVKSDGRTRNENCVSAPRITLCVADTLTAAHPLFDPGSLSANQRKQQHSHGDRTAETTHAPDAKHKVGILNMASPLSPGGGFLNGATSQEESLCMRTTLLPALRDEFYRLPELALLKGGSGCGGGDEKDILSKNARWFVDVASAAMLRLPDTTEDGRYASAADRELVVRKMRAVLRVFAARGCSRVVLGAWGCGAYGNPISEVAEAWRRALGLDLGLDEELEKMSDGTNNSTAQVGHKGEGQRWSKGSKGGRDKKSQNRDIETWGSYIEDVVFAIKDGGMAASFARAFGEDVLPLPTSRSSDREHGSRPSTTGYEDKDPVEVARINELREKIAQLEIQAEQVVRSPHLRVGLETVLAGLRQQLPPDDEDGDEILSAPAHEYSSGLDEDDENDFEHY</sequence>
<dbReference type="Gene3D" id="3.40.220.10">
    <property type="entry name" value="Leucine Aminopeptidase, subunit E, domain 1"/>
    <property type="match status" value="1"/>
</dbReference>
<feature type="domain" description="Microbial-type PARG catalytic" evidence="2">
    <location>
        <begin position="172"/>
        <end position="225"/>
    </location>
</feature>
<organism evidence="3 4">
    <name type="scientific">Xylaria hypoxylon</name>
    <dbReference type="NCBI Taxonomy" id="37992"/>
    <lineage>
        <taxon>Eukaryota</taxon>
        <taxon>Fungi</taxon>
        <taxon>Dikarya</taxon>
        <taxon>Ascomycota</taxon>
        <taxon>Pezizomycotina</taxon>
        <taxon>Sordariomycetes</taxon>
        <taxon>Xylariomycetidae</taxon>
        <taxon>Xylariales</taxon>
        <taxon>Xylariaceae</taxon>
        <taxon>Xylaria</taxon>
    </lineage>
</organism>
<dbReference type="EMBL" id="SKBN01000171">
    <property type="protein sequence ID" value="TGJ81396.1"/>
    <property type="molecule type" value="Genomic_DNA"/>
</dbReference>
<dbReference type="OrthoDB" id="9985428at2759"/>
<dbReference type="SUPFAM" id="SSF52949">
    <property type="entry name" value="Macro domain-like"/>
    <property type="match status" value="1"/>
</dbReference>
<feature type="region of interest" description="Disordered" evidence="1">
    <location>
        <begin position="477"/>
        <end position="512"/>
    </location>
</feature>
<evidence type="ECO:0000256" key="1">
    <source>
        <dbReference type="SAM" id="MobiDB-lite"/>
    </source>
</evidence>
<dbReference type="Proteomes" id="UP000297716">
    <property type="component" value="Unassembled WGS sequence"/>
</dbReference>
<feature type="compositionally biased region" description="Basic and acidic residues" evidence="1">
    <location>
        <begin position="165"/>
        <end position="181"/>
    </location>
</feature>
<dbReference type="Pfam" id="PF10021">
    <property type="entry name" value="PARG_cat_microb"/>
    <property type="match status" value="1"/>
</dbReference>
<protein>
    <recommendedName>
        <fullName evidence="2">Microbial-type PARG catalytic domain-containing protein</fullName>
    </recommendedName>
</protein>
<comment type="caution">
    <text evidence="3">The sequence shown here is derived from an EMBL/GenBank/DDBJ whole genome shotgun (WGS) entry which is preliminary data.</text>
</comment>
<feature type="compositionally biased region" description="Basic and acidic residues" evidence="1">
    <location>
        <begin position="100"/>
        <end position="126"/>
    </location>
</feature>
<name>A0A4Z0YVA6_9PEZI</name>
<accession>A0A4Z0YVA6</accession>
<keyword evidence="4" id="KW-1185">Reference proteome</keyword>
<dbReference type="PANTHER" id="PTHR35596">
    <property type="entry name" value="DUF2263 DOMAIN-CONTAINING PROTEIN"/>
    <property type="match status" value="1"/>
</dbReference>
<feature type="compositionally biased region" description="Acidic residues" evidence="1">
    <location>
        <begin position="501"/>
        <end position="512"/>
    </location>
</feature>
<reference evidence="3 4" key="1">
    <citation type="submission" date="2019-03" db="EMBL/GenBank/DDBJ databases">
        <title>Draft genome sequence of Xylaria hypoxylon DSM 108379, a ubiquitous saprotrophic-parasitic fungi on hardwood.</title>
        <authorList>
            <person name="Buettner E."/>
            <person name="Leonhardt S."/>
            <person name="Gebauer A.M."/>
            <person name="Liers C."/>
            <person name="Hofrichter M."/>
            <person name="Kellner H."/>
        </authorList>
    </citation>
    <scope>NUCLEOTIDE SEQUENCE [LARGE SCALE GENOMIC DNA]</scope>
    <source>
        <strain evidence="3 4">DSM 108379</strain>
    </source>
</reference>
<feature type="compositionally biased region" description="Basic and acidic residues" evidence="1">
    <location>
        <begin position="62"/>
        <end position="82"/>
    </location>
</feature>
<dbReference type="PANTHER" id="PTHR35596:SF1">
    <property type="entry name" value="MICROBIAL-TYPE PARG CATALYTIC DOMAIN-CONTAINING PROTEIN"/>
    <property type="match status" value="1"/>
</dbReference>
<evidence type="ECO:0000313" key="3">
    <source>
        <dbReference type="EMBL" id="TGJ81396.1"/>
    </source>
</evidence>
<feature type="region of interest" description="Disordered" evidence="1">
    <location>
        <begin position="409"/>
        <end position="436"/>
    </location>
</feature>
<dbReference type="InterPro" id="IPR019261">
    <property type="entry name" value="PARG_cat_microbial"/>
</dbReference>